<dbReference type="InterPro" id="IPR000551">
    <property type="entry name" value="MerR-type_HTH_dom"/>
</dbReference>
<dbReference type="InterPro" id="IPR015358">
    <property type="entry name" value="Tscrpt_reg_MerR_DNA-bd"/>
</dbReference>
<dbReference type="InterPro" id="IPR047057">
    <property type="entry name" value="MerR_fam"/>
</dbReference>
<evidence type="ECO:0000256" key="1">
    <source>
        <dbReference type="ARBA" id="ARBA00023015"/>
    </source>
</evidence>
<dbReference type="PRINTS" id="PR00040">
    <property type="entry name" value="HTHMERR"/>
</dbReference>
<feature type="domain" description="HTH merR-type" evidence="4">
    <location>
        <begin position="4"/>
        <end position="73"/>
    </location>
</feature>
<dbReference type="Proteomes" id="UP000052232">
    <property type="component" value="Unassembled WGS sequence"/>
</dbReference>
<dbReference type="PANTHER" id="PTHR30204">
    <property type="entry name" value="REDOX-CYCLING DRUG-SENSING TRANSCRIPTIONAL ACTIVATOR SOXR"/>
    <property type="match status" value="1"/>
</dbReference>
<dbReference type="PROSITE" id="PS50937">
    <property type="entry name" value="HTH_MERR_2"/>
    <property type="match status" value="1"/>
</dbReference>
<dbReference type="AlphaFoldDB" id="A0A0J8A6E5"/>
<evidence type="ECO:0000313" key="5">
    <source>
        <dbReference type="EMBL" id="KMS50955.1"/>
    </source>
</evidence>
<evidence type="ECO:0000313" key="6">
    <source>
        <dbReference type="Proteomes" id="UP000052232"/>
    </source>
</evidence>
<dbReference type="Pfam" id="PF00376">
    <property type="entry name" value="MerR"/>
    <property type="match status" value="1"/>
</dbReference>
<protein>
    <submittedName>
        <fullName evidence="5">MerR family transcriptional regulator</fullName>
    </submittedName>
</protein>
<keyword evidence="3" id="KW-0804">Transcription</keyword>
<dbReference type="SMART" id="SM00422">
    <property type="entry name" value="HTH_MERR"/>
    <property type="match status" value="1"/>
</dbReference>
<keyword evidence="2" id="KW-0238">DNA-binding</keyword>
<comment type="caution">
    <text evidence="5">The sequence shown here is derived from an EMBL/GenBank/DDBJ whole genome shotgun (WGS) entry which is preliminary data.</text>
</comment>
<evidence type="ECO:0000256" key="2">
    <source>
        <dbReference type="ARBA" id="ARBA00023125"/>
    </source>
</evidence>
<dbReference type="GO" id="GO:0003700">
    <property type="term" value="F:DNA-binding transcription factor activity"/>
    <property type="evidence" value="ECO:0007669"/>
    <property type="project" value="InterPro"/>
</dbReference>
<sequence>MSKMLMIGDLAAATGTKVNTIRFYEEIGLMRRAARTASGRRTYGAGDLERLRFIRHARKLGFETDEIRSLLALGDDPERQCDEVTEIALRHLADVNQKITRLMLLRDELGQIAGSCEGGSVSECRIMESLSAEYTSGSSVKPASAP</sequence>
<organism evidence="5 6">
    <name type="scientific">Sphingobium cupriresistens LL01</name>
    <dbReference type="NCBI Taxonomy" id="1420583"/>
    <lineage>
        <taxon>Bacteria</taxon>
        <taxon>Pseudomonadati</taxon>
        <taxon>Pseudomonadota</taxon>
        <taxon>Alphaproteobacteria</taxon>
        <taxon>Sphingomonadales</taxon>
        <taxon>Sphingomonadaceae</taxon>
        <taxon>Sphingobium</taxon>
    </lineage>
</organism>
<keyword evidence="1" id="KW-0805">Transcription regulation</keyword>
<gene>
    <name evidence="5" type="ORF">V473_11620</name>
</gene>
<dbReference type="STRING" id="1420583.V473_11620"/>
<keyword evidence="6" id="KW-1185">Reference proteome</keyword>
<dbReference type="InterPro" id="IPR009061">
    <property type="entry name" value="DNA-bd_dom_put_sf"/>
</dbReference>
<dbReference type="GO" id="GO:0003677">
    <property type="term" value="F:DNA binding"/>
    <property type="evidence" value="ECO:0007669"/>
    <property type="project" value="UniProtKB-KW"/>
</dbReference>
<reference evidence="5 6" key="1">
    <citation type="journal article" date="2015" name="G3 (Bethesda)">
        <title>Insights into Ongoing Evolution of the Hexachlorocyclohexane Catabolic Pathway from Comparative Genomics of Ten Sphingomonadaceae Strains.</title>
        <authorList>
            <person name="Pearce S.L."/>
            <person name="Oakeshott J.G."/>
            <person name="Pandey G."/>
        </authorList>
    </citation>
    <scope>NUCLEOTIDE SEQUENCE [LARGE SCALE GENOMIC DNA]</scope>
    <source>
        <strain evidence="5 6">LL01</strain>
    </source>
</reference>
<dbReference type="RefSeq" id="WP_066609346.1">
    <property type="nucleotide sequence ID" value="NZ_KQ130442.1"/>
</dbReference>
<dbReference type="Gene3D" id="1.10.1660.10">
    <property type="match status" value="1"/>
</dbReference>
<evidence type="ECO:0000256" key="3">
    <source>
        <dbReference type="ARBA" id="ARBA00023163"/>
    </source>
</evidence>
<dbReference type="PANTHER" id="PTHR30204:SF94">
    <property type="entry name" value="HEAVY METAL-DEPENDENT TRANSCRIPTIONAL REGULATOR HI_0293-RELATED"/>
    <property type="match status" value="1"/>
</dbReference>
<dbReference type="SUPFAM" id="SSF46955">
    <property type="entry name" value="Putative DNA-binding domain"/>
    <property type="match status" value="1"/>
</dbReference>
<name>A0A0J8A6E5_9SPHN</name>
<dbReference type="Pfam" id="PF09278">
    <property type="entry name" value="MerR-DNA-bind"/>
    <property type="match status" value="1"/>
</dbReference>
<dbReference type="PATRIC" id="fig|1420583.3.peg.4619"/>
<evidence type="ECO:0000259" key="4">
    <source>
        <dbReference type="PROSITE" id="PS50937"/>
    </source>
</evidence>
<accession>A0A0J8A6E5</accession>
<dbReference type="CDD" id="cd04785">
    <property type="entry name" value="HTH_CadR-PbrR-like"/>
    <property type="match status" value="1"/>
</dbReference>
<proteinExistence type="predicted"/>
<dbReference type="EMBL" id="JACT01000011">
    <property type="protein sequence ID" value="KMS50955.1"/>
    <property type="molecule type" value="Genomic_DNA"/>
</dbReference>